<feature type="signal peptide" evidence="7">
    <location>
        <begin position="1"/>
        <end position="23"/>
    </location>
</feature>
<dbReference type="Gene3D" id="1.20.5.4130">
    <property type="match status" value="1"/>
</dbReference>
<feature type="domain" description="Disease resistance N-terminal" evidence="8">
    <location>
        <begin position="41"/>
        <end position="108"/>
    </location>
</feature>
<dbReference type="GO" id="GO:0006952">
    <property type="term" value="P:defense response"/>
    <property type="evidence" value="ECO:0007669"/>
    <property type="project" value="UniProtKB-KW"/>
</dbReference>
<evidence type="ECO:0000313" key="10">
    <source>
        <dbReference type="Proteomes" id="UP001151287"/>
    </source>
</evidence>
<feature type="coiled-coil region" evidence="6">
    <location>
        <begin position="39"/>
        <end position="97"/>
    </location>
</feature>
<name>A0A9Q0HL11_9POAL</name>
<keyword evidence="7" id="KW-0732">Signal</keyword>
<gene>
    <name evidence="9" type="ORF">LUZ63_013525</name>
</gene>
<keyword evidence="3" id="KW-0677">Repeat</keyword>
<keyword evidence="2" id="KW-0433">Leucine-rich repeat</keyword>
<dbReference type="PANTHER" id="PTHR19338">
    <property type="entry name" value="TRANSLOCASE OF INNER MITOCHONDRIAL MEMBRANE 13 HOMOLOG"/>
    <property type="match status" value="1"/>
</dbReference>
<evidence type="ECO:0000313" key="9">
    <source>
        <dbReference type="EMBL" id="KAJ1689370.1"/>
    </source>
</evidence>
<reference evidence="9" key="1">
    <citation type="journal article" date="2022" name="Cell">
        <title>Repeat-based holocentromeres influence genome architecture and karyotype evolution.</title>
        <authorList>
            <person name="Hofstatter P.G."/>
            <person name="Thangavel G."/>
            <person name="Lux T."/>
            <person name="Neumann P."/>
            <person name="Vondrak T."/>
            <person name="Novak P."/>
            <person name="Zhang M."/>
            <person name="Costa L."/>
            <person name="Castellani M."/>
            <person name="Scott A."/>
            <person name="Toegelov H."/>
            <person name="Fuchs J."/>
            <person name="Mata-Sucre Y."/>
            <person name="Dias Y."/>
            <person name="Vanzela A.L.L."/>
            <person name="Huettel B."/>
            <person name="Almeida C.C.S."/>
            <person name="Simkova H."/>
            <person name="Souza G."/>
            <person name="Pedrosa-Harand A."/>
            <person name="Macas J."/>
            <person name="Mayer K.F.X."/>
            <person name="Houben A."/>
            <person name="Marques A."/>
        </authorList>
    </citation>
    <scope>NUCLEOTIDE SEQUENCE</scope>
    <source>
        <strain evidence="9">RhyBre1mFocal</strain>
    </source>
</reference>
<evidence type="ECO:0000256" key="4">
    <source>
        <dbReference type="ARBA" id="ARBA00022741"/>
    </source>
</evidence>
<dbReference type="AlphaFoldDB" id="A0A9Q0HL11"/>
<dbReference type="InterPro" id="IPR041118">
    <property type="entry name" value="Rx_N"/>
</dbReference>
<evidence type="ECO:0000259" key="8">
    <source>
        <dbReference type="Pfam" id="PF18052"/>
    </source>
</evidence>
<comment type="caution">
    <text evidence="9">The sequence shown here is derived from an EMBL/GenBank/DDBJ whole genome shotgun (WGS) entry which is preliminary data.</text>
</comment>
<feature type="chain" id="PRO_5040401374" description="Disease resistance N-terminal domain-containing protein" evidence="7">
    <location>
        <begin position="24"/>
        <end position="212"/>
    </location>
</feature>
<dbReference type="OrthoDB" id="687247at2759"/>
<accession>A0A9Q0HL11</accession>
<dbReference type="PANTHER" id="PTHR19338:SF73">
    <property type="entry name" value="DISEASE RESISTANCE PROTEIN RGA2-LIKE"/>
    <property type="match status" value="1"/>
</dbReference>
<keyword evidence="10" id="KW-1185">Reference proteome</keyword>
<evidence type="ECO:0000256" key="2">
    <source>
        <dbReference type="ARBA" id="ARBA00022614"/>
    </source>
</evidence>
<evidence type="ECO:0000256" key="7">
    <source>
        <dbReference type="SAM" id="SignalP"/>
    </source>
</evidence>
<evidence type="ECO:0000256" key="3">
    <source>
        <dbReference type="ARBA" id="ARBA00022737"/>
    </source>
</evidence>
<proteinExistence type="inferred from homology"/>
<dbReference type="Pfam" id="PF18052">
    <property type="entry name" value="Rx_N"/>
    <property type="match status" value="1"/>
</dbReference>
<keyword evidence="4" id="KW-0547">Nucleotide-binding</keyword>
<evidence type="ECO:0000256" key="6">
    <source>
        <dbReference type="SAM" id="Coils"/>
    </source>
</evidence>
<sequence length="212" mass="23466">MGLGGVISNLLSLGAKLLPVVSASTNAPSPSSSPAVVESNKIETELKALMRLLERIKATLYDAEEREIRDRSVKLWLKELKEVANDAEDVLDEYHYEVLRWQVEARDSSAAPDSRKRKLIQVPDGMLDQIHQIRSKFAEIAKDRIALQLSEEEAPRRCNSDMQIASTSHFVVESDIIGRKSEKEELINLLSSESHDGEMISVVTIVGTGGIG</sequence>
<keyword evidence="6" id="KW-0175">Coiled coil</keyword>
<keyword evidence="5" id="KW-0611">Plant defense</keyword>
<protein>
    <recommendedName>
        <fullName evidence="8">Disease resistance N-terminal domain-containing protein</fullName>
    </recommendedName>
</protein>
<comment type="similarity">
    <text evidence="1">Belongs to the disease resistance NB-LRR family.</text>
</comment>
<evidence type="ECO:0000256" key="5">
    <source>
        <dbReference type="ARBA" id="ARBA00022821"/>
    </source>
</evidence>
<dbReference type="GO" id="GO:0000166">
    <property type="term" value="F:nucleotide binding"/>
    <property type="evidence" value="ECO:0007669"/>
    <property type="project" value="UniProtKB-KW"/>
</dbReference>
<evidence type="ECO:0000256" key="1">
    <source>
        <dbReference type="ARBA" id="ARBA00008894"/>
    </source>
</evidence>
<dbReference type="EMBL" id="JAMQYH010000004">
    <property type="protein sequence ID" value="KAJ1689370.1"/>
    <property type="molecule type" value="Genomic_DNA"/>
</dbReference>
<dbReference type="Proteomes" id="UP001151287">
    <property type="component" value="Unassembled WGS sequence"/>
</dbReference>
<organism evidence="9 10">
    <name type="scientific">Rhynchospora breviuscula</name>
    <dbReference type="NCBI Taxonomy" id="2022672"/>
    <lineage>
        <taxon>Eukaryota</taxon>
        <taxon>Viridiplantae</taxon>
        <taxon>Streptophyta</taxon>
        <taxon>Embryophyta</taxon>
        <taxon>Tracheophyta</taxon>
        <taxon>Spermatophyta</taxon>
        <taxon>Magnoliopsida</taxon>
        <taxon>Liliopsida</taxon>
        <taxon>Poales</taxon>
        <taxon>Cyperaceae</taxon>
        <taxon>Cyperoideae</taxon>
        <taxon>Rhynchosporeae</taxon>
        <taxon>Rhynchospora</taxon>
    </lineage>
</organism>